<reference evidence="2" key="1">
    <citation type="submission" date="2023-07" db="EMBL/GenBank/DDBJ databases">
        <title>Functional and genomic diversity of the sorghum phyllosphere microbiome.</title>
        <authorList>
            <person name="Shade A."/>
        </authorList>
    </citation>
    <scope>NUCLEOTIDE SEQUENCE [LARGE SCALE GENOMIC DNA]</scope>
    <source>
        <strain evidence="2">SORGH_AS_0422</strain>
    </source>
</reference>
<dbReference type="RefSeq" id="WP_311948629.1">
    <property type="nucleotide sequence ID" value="NZ_JAVLVU010000001.1"/>
</dbReference>
<evidence type="ECO:0008006" key="3">
    <source>
        <dbReference type="Google" id="ProtNLM"/>
    </source>
</evidence>
<gene>
    <name evidence="1" type="ORF">QE417_001365</name>
</gene>
<sequence>MISTNTLYTITKIQYVILLKNVPNTYPAANFVLEYTIIPKLRYFPIDLLQFIDGYDYFAHVKERDSGGLQVLFFSIDDVLKSNSTKASLEAFKMLGRVVIFLFSYECLPRIYELLNVVNRIKLSHWYFSIQAADNLVDVNGHPRYFMNADGLFALLHRDSKKLANYISSKVKHMKNLRLNVPKVKFVNTEYVHFRPIVSNVLNIFRADNILNIETHYNWEDAPLENRQKLLLTSLRDLDDIHLAWGEELGISSFRSLPTLIMIFPFHNPLFREAVSQDKRQLFTKVLLAEQTKDYQHHVRLDEGDDPEAVKAASRALSSVQSDVFDGIAYLHASFQFSPVLRFPIQSSELNKELSLLSMGKSKGLRRSANRYKLILRLGSKFHNVFLEPDLEAYISERNGQILVVSDLPIEWMLIKGVPLGFLGDVCRIQDSNVQGFLLNYSIASKIRFQLGEKAVEKALVLFSSNETDKDDFEKSIALVEFYGKELHFNIGHAGSIQEVKSLIEKYKPQILIFDCHCEFDKETLRCYLQIGDDRMYSNDIVKYGIAAPIVYLCCCNTNPNYDNLDKLHDAFVAAGAITVTGTFLPLDMERGTFVYVRMLSLLRSKQERLASGNWLHFVSFCIRTSLIWEARGKCWVKFNRALTDEEEAVFIRLLEKLHSFEHRAEVFNTFVNEGLRISDELILKLEDTNLEFMYYSHYGRPDLIKFTG</sequence>
<dbReference type="Proteomes" id="UP001258315">
    <property type="component" value="Unassembled WGS sequence"/>
</dbReference>
<keyword evidence="2" id="KW-1185">Reference proteome</keyword>
<evidence type="ECO:0000313" key="2">
    <source>
        <dbReference type="Proteomes" id="UP001258315"/>
    </source>
</evidence>
<dbReference type="EMBL" id="JAVLVU010000001">
    <property type="protein sequence ID" value="MDT3402293.1"/>
    <property type="molecule type" value="Genomic_DNA"/>
</dbReference>
<accession>A0ABU3GR82</accession>
<protein>
    <recommendedName>
        <fullName evidence="3">CHAT domain-containing protein</fullName>
    </recommendedName>
</protein>
<evidence type="ECO:0000313" key="1">
    <source>
        <dbReference type="EMBL" id="MDT3402293.1"/>
    </source>
</evidence>
<proteinExistence type="predicted"/>
<name>A0ABU3GR82_9SPHI</name>
<comment type="caution">
    <text evidence="1">The sequence shown here is derived from an EMBL/GenBank/DDBJ whole genome shotgun (WGS) entry which is preliminary data.</text>
</comment>
<organism evidence="1 2">
    <name type="scientific">Mucilaginibacter terrae</name>
    <dbReference type="NCBI Taxonomy" id="1955052"/>
    <lineage>
        <taxon>Bacteria</taxon>
        <taxon>Pseudomonadati</taxon>
        <taxon>Bacteroidota</taxon>
        <taxon>Sphingobacteriia</taxon>
        <taxon>Sphingobacteriales</taxon>
        <taxon>Sphingobacteriaceae</taxon>
        <taxon>Mucilaginibacter</taxon>
    </lineage>
</organism>